<proteinExistence type="predicted"/>
<dbReference type="Pfam" id="PF20174">
    <property type="entry name" value="DUF6540"/>
    <property type="match status" value="1"/>
</dbReference>
<dbReference type="Proteomes" id="UP000703269">
    <property type="component" value="Unassembled WGS sequence"/>
</dbReference>
<evidence type="ECO:0000313" key="1">
    <source>
        <dbReference type="EMBL" id="GJE86160.1"/>
    </source>
</evidence>
<organism evidence="1 2">
    <name type="scientific">Phanerochaete sordida</name>
    <dbReference type="NCBI Taxonomy" id="48140"/>
    <lineage>
        <taxon>Eukaryota</taxon>
        <taxon>Fungi</taxon>
        <taxon>Dikarya</taxon>
        <taxon>Basidiomycota</taxon>
        <taxon>Agaricomycotina</taxon>
        <taxon>Agaricomycetes</taxon>
        <taxon>Polyporales</taxon>
        <taxon>Phanerochaetaceae</taxon>
        <taxon>Phanerochaete</taxon>
    </lineage>
</organism>
<name>A0A9P3G1W4_9APHY</name>
<sequence length="167" mass="19247">MPPPTSPEPLRPREICAVLYAQWQARKYHWAICIPHSSTTVKKFHVKESSTGNFSYEEPPPDENLSVSPAVSVVVKLGECTPKHTVDYIHSLLRAIPMQTPKEDVAKEPRFSSRVWWKEAVRTLHRHGVIHCPDVHELERELFQFAELNDVSQSSRGYKFFVSRRSV</sequence>
<keyword evidence="2" id="KW-1185">Reference proteome</keyword>
<dbReference type="OrthoDB" id="3016366at2759"/>
<gene>
    <name evidence="1" type="ORF">PsYK624_022400</name>
</gene>
<evidence type="ECO:0000313" key="2">
    <source>
        <dbReference type="Proteomes" id="UP000703269"/>
    </source>
</evidence>
<accession>A0A9P3G1W4</accession>
<protein>
    <submittedName>
        <fullName evidence="1">Uncharacterized protein</fullName>
    </submittedName>
</protein>
<dbReference type="EMBL" id="BPQB01000003">
    <property type="protein sequence ID" value="GJE86160.1"/>
    <property type="molecule type" value="Genomic_DNA"/>
</dbReference>
<dbReference type="AlphaFoldDB" id="A0A9P3G1W4"/>
<reference evidence="1 2" key="1">
    <citation type="submission" date="2021-08" db="EMBL/GenBank/DDBJ databases">
        <title>Draft Genome Sequence of Phanerochaete sordida strain YK-624.</title>
        <authorList>
            <person name="Mori T."/>
            <person name="Dohra H."/>
            <person name="Suzuki T."/>
            <person name="Kawagishi H."/>
            <person name="Hirai H."/>
        </authorList>
    </citation>
    <scope>NUCLEOTIDE SEQUENCE [LARGE SCALE GENOMIC DNA]</scope>
    <source>
        <strain evidence="1 2">YK-624</strain>
    </source>
</reference>
<comment type="caution">
    <text evidence="1">The sequence shown here is derived from an EMBL/GenBank/DDBJ whole genome shotgun (WGS) entry which is preliminary data.</text>
</comment>
<dbReference type="InterPro" id="IPR046670">
    <property type="entry name" value="DUF6540"/>
</dbReference>